<evidence type="ECO:0000256" key="5">
    <source>
        <dbReference type="ARBA" id="ARBA00022989"/>
    </source>
</evidence>
<proteinExistence type="inferred from homology"/>
<reference evidence="9 10" key="1">
    <citation type="journal article" date="2014" name="Int. J. Syst. Evol. Microbiol.">
        <title>Complete genome sequence of Corynebacterium casei LMG S-19264T (=DSM 44701T), isolated from a smear-ripened cheese.</title>
        <authorList>
            <consortium name="US DOE Joint Genome Institute (JGI-PGF)"/>
            <person name="Walter F."/>
            <person name="Albersmeier A."/>
            <person name="Kalinowski J."/>
            <person name="Ruckert C."/>
        </authorList>
    </citation>
    <scope>NUCLEOTIDE SEQUENCE [LARGE SCALE GENOMIC DNA]</scope>
    <source>
        <strain evidence="9 10">CCM 8669</strain>
    </source>
</reference>
<comment type="subcellular location">
    <subcellularLocation>
        <location evidence="1 7">Cell membrane</location>
        <topology evidence="1 7">Multi-pass membrane protein</topology>
    </subcellularLocation>
</comment>
<dbReference type="AlphaFoldDB" id="A0A917IS61"/>
<gene>
    <name evidence="9" type="ORF">GCM10007359_07930</name>
</gene>
<dbReference type="PANTHER" id="PTHR30561:SF1">
    <property type="entry name" value="MULTIDRUG TRANSPORTER EMRE"/>
    <property type="match status" value="1"/>
</dbReference>
<sequence length="127" mass="13073">MPYLFLTLAIGAELVATSLLKSTEGFTRLFPTLFCLALYAVSFFGLSQAVKTIPVGIAYALWSGLGTVAIVAIGAMFLGESLSLLKLVGVGLIVAGVVILNLGGGAQHAVGPMTGIIQVVEAPDHKI</sequence>
<name>A0A917IS61_9MICC</name>
<dbReference type="Proteomes" id="UP000600171">
    <property type="component" value="Unassembled WGS sequence"/>
</dbReference>
<comment type="caution">
    <text evidence="9">The sequence shown here is derived from an EMBL/GenBank/DDBJ whole genome shotgun (WGS) entry which is preliminary data.</text>
</comment>
<dbReference type="EMBL" id="BMDC01000001">
    <property type="protein sequence ID" value="GGH60085.1"/>
    <property type="molecule type" value="Genomic_DNA"/>
</dbReference>
<feature type="transmembrane region" description="Helical" evidence="8">
    <location>
        <begin position="58"/>
        <end position="78"/>
    </location>
</feature>
<evidence type="ECO:0000256" key="8">
    <source>
        <dbReference type="SAM" id="Phobius"/>
    </source>
</evidence>
<evidence type="ECO:0000256" key="4">
    <source>
        <dbReference type="ARBA" id="ARBA00022692"/>
    </source>
</evidence>
<keyword evidence="2" id="KW-0813">Transport</keyword>
<evidence type="ECO:0000256" key="7">
    <source>
        <dbReference type="RuleBase" id="RU003942"/>
    </source>
</evidence>
<feature type="transmembrane region" description="Helical" evidence="8">
    <location>
        <begin position="84"/>
        <end position="103"/>
    </location>
</feature>
<comment type="similarity">
    <text evidence="7">Belongs to the drug/metabolite transporter (DMT) superfamily. Small multidrug resistance (SMR) (TC 2.A.7.1) family.</text>
</comment>
<evidence type="ECO:0000313" key="10">
    <source>
        <dbReference type="Proteomes" id="UP000600171"/>
    </source>
</evidence>
<keyword evidence="4 7" id="KW-0812">Transmembrane</keyword>
<dbReference type="RefSeq" id="WP_188359003.1">
    <property type="nucleotide sequence ID" value="NZ_BMDC01000001.1"/>
</dbReference>
<dbReference type="Gene3D" id="1.10.3730.20">
    <property type="match status" value="1"/>
</dbReference>
<organism evidence="9 10">
    <name type="scientific">Rothia aerolata</name>
    <dbReference type="NCBI Taxonomy" id="1812262"/>
    <lineage>
        <taxon>Bacteria</taxon>
        <taxon>Bacillati</taxon>
        <taxon>Actinomycetota</taxon>
        <taxon>Actinomycetes</taxon>
        <taxon>Micrococcales</taxon>
        <taxon>Micrococcaceae</taxon>
        <taxon>Rothia</taxon>
    </lineage>
</organism>
<dbReference type="FunFam" id="1.10.3730.20:FF:000001">
    <property type="entry name" value="Quaternary ammonium compound resistance transporter SugE"/>
    <property type="match status" value="1"/>
</dbReference>
<dbReference type="GO" id="GO:0005886">
    <property type="term" value="C:plasma membrane"/>
    <property type="evidence" value="ECO:0007669"/>
    <property type="project" value="UniProtKB-SubCell"/>
</dbReference>
<keyword evidence="6 8" id="KW-0472">Membrane</keyword>
<protein>
    <submittedName>
        <fullName evidence="9">Multidrug transporter</fullName>
    </submittedName>
</protein>
<dbReference type="InterPro" id="IPR037185">
    <property type="entry name" value="EmrE-like"/>
</dbReference>
<dbReference type="Pfam" id="PF00893">
    <property type="entry name" value="Multi_Drug_Res"/>
    <property type="match status" value="1"/>
</dbReference>
<keyword evidence="10" id="KW-1185">Reference proteome</keyword>
<dbReference type="PANTHER" id="PTHR30561">
    <property type="entry name" value="SMR FAMILY PROTON-DEPENDENT DRUG EFFLUX TRANSPORTER SUGE"/>
    <property type="match status" value="1"/>
</dbReference>
<dbReference type="InterPro" id="IPR000390">
    <property type="entry name" value="Small_drug/metabolite_transptr"/>
</dbReference>
<dbReference type="GO" id="GO:0022857">
    <property type="term" value="F:transmembrane transporter activity"/>
    <property type="evidence" value="ECO:0007669"/>
    <property type="project" value="InterPro"/>
</dbReference>
<evidence type="ECO:0000313" key="9">
    <source>
        <dbReference type="EMBL" id="GGH60085.1"/>
    </source>
</evidence>
<feature type="transmembrane region" description="Helical" evidence="8">
    <location>
        <begin position="26"/>
        <end position="46"/>
    </location>
</feature>
<evidence type="ECO:0000256" key="3">
    <source>
        <dbReference type="ARBA" id="ARBA00022475"/>
    </source>
</evidence>
<evidence type="ECO:0000256" key="6">
    <source>
        <dbReference type="ARBA" id="ARBA00023136"/>
    </source>
</evidence>
<dbReference type="SUPFAM" id="SSF103481">
    <property type="entry name" value="Multidrug resistance efflux transporter EmrE"/>
    <property type="match status" value="1"/>
</dbReference>
<dbReference type="InterPro" id="IPR045324">
    <property type="entry name" value="Small_multidrug_res"/>
</dbReference>
<accession>A0A917IS61</accession>
<evidence type="ECO:0000256" key="1">
    <source>
        <dbReference type="ARBA" id="ARBA00004651"/>
    </source>
</evidence>
<keyword evidence="5 8" id="KW-1133">Transmembrane helix</keyword>
<evidence type="ECO:0000256" key="2">
    <source>
        <dbReference type="ARBA" id="ARBA00022448"/>
    </source>
</evidence>
<keyword evidence="3" id="KW-1003">Cell membrane</keyword>